<dbReference type="Pfam" id="PF08455">
    <property type="entry name" value="SNF2_assoc"/>
    <property type="match status" value="1"/>
</dbReference>
<evidence type="ECO:0000313" key="7">
    <source>
        <dbReference type="Proteomes" id="UP000005583"/>
    </source>
</evidence>
<dbReference type="RefSeq" id="WP_007125759.1">
    <property type="nucleotide sequence ID" value="NZ_AZFO01000011.1"/>
</dbReference>
<dbReference type="InterPro" id="IPR027417">
    <property type="entry name" value="P-loop_NTPase"/>
</dbReference>
<dbReference type="SMART" id="SM00487">
    <property type="entry name" value="DEXDc"/>
    <property type="match status" value="1"/>
</dbReference>
<dbReference type="GO" id="GO:0016787">
    <property type="term" value="F:hydrolase activity"/>
    <property type="evidence" value="ECO:0007669"/>
    <property type="project" value="UniProtKB-KW"/>
</dbReference>
<dbReference type="CDD" id="cd18793">
    <property type="entry name" value="SF2_C_SNF"/>
    <property type="match status" value="1"/>
</dbReference>
<evidence type="ECO:0000259" key="4">
    <source>
        <dbReference type="PROSITE" id="PS51192"/>
    </source>
</evidence>
<gene>
    <name evidence="6" type="ORF">HMPREF0548_1231</name>
</gene>
<dbReference type="PANTHER" id="PTHR10799">
    <property type="entry name" value="SNF2/RAD54 HELICASE FAMILY"/>
    <property type="match status" value="1"/>
</dbReference>
<dbReference type="InterPro" id="IPR049730">
    <property type="entry name" value="SNF2/RAD54-like_C"/>
</dbReference>
<dbReference type="CDD" id="cd18012">
    <property type="entry name" value="DEXQc_arch_SWI2_SNF2"/>
    <property type="match status" value="1"/>
</dbReference>
<keyword evidence="2" id="KW-0863">Zinc-finger</keyword>
<dbReference type="PROSITE" id="PS51192">
    <property type="entry name" value="HELICASE_ATP_BIND_1"/>
    <property type="match status" value="1"/>
</dbReference>
<dbReference type="InterPro" id="IPR013663">
    <property type="entry name" value="Helicase_SWF/SNF/SWI_bac"/>
</dbReference>
<keyword evidence="7" id="KW-1185">Reference proteome</keyword>
<evidence type="ECO:0000259" key="5">
    <source>
        <dbReference type="PROSITE" id="PS51194"/>
    </source>
</evidence>
<evidence type="ECO:0000256" key="2">
    <source>
        <dbReference type="PROSITE-ProRule" id="PRU00325"/>
    </source>
</evidence>
<evidence type="ECO:0000313" key="6">
    <source>
        <dbReference type="EMBL" id="EEJ71989.1"/>
    </source>
</evidence>
<dbReference type="PROSITE" id="PS51194">
    <property type="entry name" value="HELICASE_CTER"/>
    <property type="match status" value="1"/>
</dbReference>
<comment type="caution">
    <text evidence="6">The sequence shown here is derived from an EMBL/GenBank/DDBJ whole genome shotgun (WGS) entry which is preliminary data.</text>
</comment>
<evidence type="ECO:0000256" key="1">
    <source>
        <dbReference type="ARBA" id="ARBA00022801"/>
    </source>
</evidence>
<reference evidence="6 7" key="1">
    <citation type="submission" date="2009-01" db="EMBL/GenBank/DDBJ databases">
        <authorList>
            <person name="Qin X."/>
            <person name="Bachman B."/>
            <person name="Battles P."/>
            <person name="Bell A."/>
            <person name="Bess C."/>
            <person name="Bickham C."/>
            <person name="Chaboub L."/>
            <person name="Chen D."/>
            <person name="Coyle M."/>
            <person name="Deiros D.R."/>
            <person name="Dinh H."/>
            <person name="Forbes L."/>
            <person name="Fowler G."/>
            <person name="Francisco L."/>
            <person name="Fu Q."/>
            <person name="Gubbala S."/>
            <person name="Hale W."/>
            <person name="Han Y."/>
            <person name="Hemphill L."/>
            <person name="Highlander S.K."/>
            <person name="Hirani K."/>
            <person name="Hogues M."/>
            <person name="Jackson L."/>
            <person name="Jakkamsetti A."/>
            <person name="Javaid M."/>
            <person name="Jiang H."/>
            <person name="Korchina V."/>
            <person name="Kovar C."/>
            <person name="Lara F."/>
            <person name="Lee S."/>
            <person name="Mata R."/>
            <person name="Mathew T."/>
            <person name="Moen C."/>
            <person name="Morales K."/>
            <person name="Munidasa M."/>
            <person name="Nazareth L."/>
            <person name="Ngo R."/>
            <person name="Nguyen L."/>
            <person name="Okwuonu G."/>
            <person name="Ongeri F."/>
            <person name="Patil S."/>
            <person name="Petrosino J."/>
            <person name="Pham C."/>
            <person name="Pham P."/>
            <person name="Pu L.-L."/>
            <person name="Puazo M."/>
            <person name="Raj R."/>
            <person name="Reid J."/>
            <person name="Rouhana J."/>
            <person name="Saada N."/>
            <person name="Shang Y."/>
            <person name="Simmons D."/>
            <person name="Thornton R."/>
            <person name="Warren J."/>
            <person name="Weissenberger G."/>
            <person name="Zhang J."/>
            <person name="Zhang L."/>
            <person name="Zhou C."/>
            <person name="Zhu D."/>
            <person name="Muzny D."/>
            <person name="Worley K."/>
            <person name="Gibbs R."/>
        </authorList>
    </citation>
    <scope>NUCLEOTIDE SEQUENCE [LARGE SCALE GENOMIC DNA]</scope>
    <source>
        <strain evidence="6 7">DSM 16047</strain>
    </source>
</reference>
<dbReference type="InterPro" id="IPR038718">
    <property type="entry name" value="SNF2-like_sf"/>
</dbReference>
<dbReference type="EMBL" id="ACGU01000055">
    <property type="protein sequence ID" value="EEJ71989.1"/>
    <property type="molecule type" value="Genomic_DNA"/>
</dbReference>
<dbReference type="STRING" id="525365.HMPREF0548_1231"/>
<dbReference type="Proteomes" id="UP000005583">
    <property type="component" value="Unassembled WGS sequence"/>
</dbReference>
<evidence type="ECO:0000259" key="3">
    <source>
        <dbReference type="PROSITE" id="PS50966"/>
    </source>
</evidence>
<dbReference type="SUPFAM" id="SSF52540">
    <property type="entry name" value="P-loop containing nucleoside triphosphate hydrolases"/>
    <property type="match status" value="2"/>
</dbReference>
<feature type="domain" description="Helicase ATP-binding" evidence="4">
    <location>
        <begin position="730"/>
        <end position="892"/>
    </location>
</feature>
<dbReference type="SMART" id="SM00490">
    <property type="entry name" value="HELICc"/>
    <property type="match status" value="1"/>
</dbReference>
<proteinExistence type="predicted"/>
<dbReference type="AlphaFoldDB" id="C2ENI5"/>
<dbReference type="GO" id="GO:0005524">
    <property type="term" value="F:ATP binding"/>
    <property type="evidence" value="ECO:0007669"/>
    <property type="project" value="InterPro"/>
</dbReference>
<dbReference type="InterPro" id="IPR007527">
    <property type="entry name" value="Znf_SWIM"/>
</dbReference>
<accession>C2ENI5</accession>
<protein>
    <submittedName>
        <fullName evidence="6">SNF2 family N-terminal domain protein</fullName>
    </submittedName>
</protein>
<keyword evidence="2" id="KW-0479">Metal-binding</keyword>
<feature type="domain" description="Helicase C-terminal" evidence="5">
    <location>
        <begin position="1017"/>
        <end position="1171"/>
    </location>
</feature>
<dbReference type="InterPro" id="IPR014001">
    <property type="entry name" value="Helicase_ATP-bd"/>
</dbReference>
<dbReference type="eggNOG" id="COG0553">
    <property type="taxonomic scope" value="Bacteria"/>
</dbReference>
<keyword evidence="2" id="KW-0862">Zinc</keyword>
<dbReference type="PROSITE" id="PS50966">
    <property type="entry name" value="ZF_SWIM"/>
    <property type="match status" value="1"/>
</dbReference>
<dbReference type="Gene3D" id="3.40.50.300">
    <property type="entry name" value="P-loop containing nucleotide triphosphate hydrolases"/>
    <property type="match status" value="1"/>
</dbReference>
<dbReference type="OrthoDB" id="9760715at2"/>
<dbReference type="HOGENOM" id="CLU_000315_21_1_9"/>
<sequence>MANWTRLFPQRILDRGEIYYENQMVQDVRLGNDGEHFAAHVQGGIGRYYNVSGRLRPNGRASELKCDCPWAKKGHRCKHQVASLFATEKLQKQEKHSMPLDSQQIELRDLVSRNVKQAIAEAKPALDPFKIIGKQSFTQESYDLALQLINKYSEIHCRHIDDKMRAYEYIWNLEKEDGTWLVISVKFTRWQVLTIDFQPNMPTDDQDAATIFALLKFIKEYIKEDPFDITNKAATELLNFYSDPTTQNKTDQIILQAQIDNYGRLPRLSFKLGKEKHLYQIRDLNALVDAIRQQSIVKLGKFFNEPIDPNKMSKDSKRWINLIEKIIDARNLSVYYGNSRDFGAIEIENSIADEVDELLYSGIKLFSGTHLVGYTSDQLDLNIQITEDKGAADVSVEDFPAGTLITGSKKYYGYYKGVWIRYEGITPTYLQELKLHPGDQFRFSKKTVQQFARQILPRFEKSKYVSVTGAKELRASLPPEATFVFSLDYRGGNLLCTARVKYGEKEYELNHNYSANNQRESDLERSTEEVINQYFVDFKEGKYILPNENTDIVADFLDHGIKKLKHIGEVRITANFRSLLRGLKSNMEFGVSVNLTNELLNIDLTDQKFSWEDIQAALKAYQEKQHYFILKNEMLQRTNQPTIEQLAQTLHDMGISFKDFIHGKLQIPAYRAFYFAKQMRDANALHFSSNSAFKQLIADLSKNHLKKNKLPVSLQTVLRPYQKEGFNWLSTIVNYNFGGLLADEMGLGKTLQIIALLLSRKEQISSNLPSLVVAPASVIYNWQAELQKFAPHLSVCILDGNKNKREKMLMESPKYDLYISSYQSLNHDLESYDNLTFDLQIIDEAQNIKNHEAITAKSVKVIKAHHKLALTGTPIENKLSELWSIFDYLMPGFLGSYLDFKKKFEIPIVKKKDEDAEALLSNMIMPFTLRRLKKNVLLDLPAKDEQVILVKMNKKQEGLYQLQTQKLIAQLNGQEETDFKKSRFEIFAQIIKLREICCDPRLLYENYHGKSNKLITTVDLIKTNLENGHKILLFSQFTSMLEILQSKLKKAKIPLFMLTGSTPKEKRQEYIREFNTMEQPGVFLISLKAGGTGINLTSADVVIHYDPWWNLAAENQATDRAHRIGQKHSVKVYKMVTKNTIEERIIKLQQKKAELAQAILGNSNISNAAISKADLLRILD</sequence>
<keyword evidence="1" id="KW-0378">Hydrolase</keyword>
<dbReference type="InterPro" id="IPR001650">
    <property type="entry name" value="Helicase_C-like"/>
</dbReference>
<feature type="domain" description="SWIM-type" evidence="3">
    <location>
        <begin position="49"/>
        <end position="88"/>
    </location>
</feature>
<name>C2ENI5_9LACO</name>
<dbReference type="Pfam" id="PF00176">
    <property type="entry name" value="SNF2-rel_dom"/>
    <property type="match status" value="1"/>
</dbReference>
<dbReference type="Gene3D" id="3.40.50.10810">
    <property type="entry name" value="Tandem AAA-ATPase domain"/>
    <property type="match status" value="1"/>
</dbReference>
<organism evidence="6 7">
    <name type="scientific">Lactobacillus ultunensis DSM 16047</name>
    <dbReference type="NCBI Taxonomy" id="525365"/>
    <lineage>
        <taxon>Bacteria</taxon>
        <taxon>Bacillati</taxon>
        <taxon>Bacillota</taxon>
        <taxon>Bacilli</taxon>
        <taxon>Lactobacillales</taxon>
        <taxon>Lactobacillaceae</taxon>
        <taxon>Lactobacillus</taxon>
    </lineage>
</organism>
<dbReference type="GO" id="GO:0008270">
    <property type="term" value="F:zinc ion binding"/>
    <property type="evidence" value="ECO:0007669"/>
    <property type="project" value="UniProtKB-KW"/>
</dbReference>
<dbReference type="InterPro" id="IPR000330">
    <property type="entry name" value="SNF2_N"/>
</dbReference>
<dbReference type="Pfam" id="PF00271">
    <property type="entry name" value="Helicase_C"/>
    <property type="match status" value="1"/>
</dbReference>